<dbReference type="GO" id="GO:1902758">
    <property type="term" value="P:bis(molybdopterin guanine dinucleotide)molybdenum biosynthetic process"/>
    <property type="evidence" value="ECO:0007669"/>
    <property type="project" value="TreeGrafter"/>
</dbReference>
<dbReference type="Pfam" id="PF12804">
    <property type="entry name" value="NTP_transf_3"/>
    <property type="match status" value="1"/>
</dbReference>
<evidence type="ECO:0000256" key="5">
    <source>
        <dbReference type="ARBA" id="ARBA00022842"/>
    </source>
</evidence>
<dbReference type="PANTHER" id="PTHR19136">
    <property type="entry name" value="MOLYBDENUM COFACTOR GUANYLYLTRANSFERASE"/>
    <property type="match status" value="1"/>
</dbReference>
<dbReference type="InterPro" id="IPR029044">
    <property type="entry name" value="Nucleotide-diphossugar_trans"/>
</dbReference>
<dbReference type="InterPro" id="IPR013482">
    <property type="entry name" value="Molybde_CF_guanTrfase"/>
</dbReference>
<keyword evidence="1" id="KW-0963">Cytoplasm</keyword>
<dbReference type="Gene3D" id="3.90.550.10">
    <property type="entry name" value="Spore Coat Polysaccharide Biosynthesis Protein SpsA, Chain A"/>
    <property type="match status" value="1"/>
</dbReference>
<comment type="caution">
    <text evidence="9">The sequence shown here is derived from an EMBL/GenBank/DDBJ whole genome shotgun (WGS) entry which is preliminary data.</text>
</comment>
<reference evidence="9" key="1">
    <citation type="journal article" date="2020" name="mSystems">
        <title>Genome- and Community-Level Interaction Insights into Carbon Utilization and Element Cycling Functions of Hydrothermarchaeota in Hydrothermal Sediment.</title>
        <authorList>
            <person name="Zhou Z."/>
            <person name="Liu Y."/>
            <person name="Xu W."/>
            <person name="Pan J."/>
            <person name="Luo Z.H."/>
            <person name="Li M."/>
        </authorList>
    </citation>
    <scope>NUCLEOTIDE SEQUENCE [LARGE SCALE GENOMIC DNA]</scope>
    <source>
        <strain evidence="9">HyVt-346</strain>
    </source>
</reference>
<evidence type="ECO:0000256" key="1">
    <source>
        <dbReference type="ARBA" id="ARBA00022490"/>
    </source>
</evidence>
<accession>A0A7V1GFY0</accession>
<evidence type="ECO:0000256" key="6">
    <source>
        <dbReference type="ARBA" id="ARBA00023134"/>
    </source>
</evidence>
<sequence length="202" mass="22408">MAVTGLVLAGGKSSRMKTNKAELLFGDKTLQQRSVDLLHSVGLSDVLISRNGCHANADYLPDIYPNRGPLGGIYSALKHTANDLLVVAIDMPLLNRALLTRLLNFYEQQKIHNKSMNLAHFSQFPLPIYINNNQVTQHYLRATLSAIDSNCSIKQFIKTCHGESLASSQTDAFSNINTPVQYSQLCKAHGINQFKKEVINHD</sequence>
<dbReference type="GO" id="GO:0016779">
    <property type="term" value="F:nucleotidyltransferase activity"/>
    <property type="evidence" value="ECO:0007669"/>
    <property type="project" value="UniProtKB-KW"/>
</dbReference>
<evidence type="ECO:0000259" key="8">
    <source>
        <dbReference type="Pfam" id="PF12804"/>
    </source>
</evidence>
<protein>
    <submittedName>
        <fullName evidence="9">Molybdenum cofactor guanylyltransferase</fullName>
    </submittedName>
</protein>
<dbReference type="Proteomes" id="UP000886188">
    <property type="component" value="Unassembled WGS sequence"/>
</dbReference>
<name>A0A7V1GFY0_9GAMM</name>
<keyword evidence="7" id="KW-0501">Molybdenum cofactor biosynthesis</keyword>
<dbReference type="CDD" id="cd02503">
    <property type="entry name" value="MobA"/>
    <property type="match status" value="1"/>
</dbReference>
<proteinExistence type="predicted"/>
<dbReference type="GO" id="GO:0046872">
    <property type="term" value="F:metal ion binding"/>
    <property type="evidence" value="ECO:0007669"/>
    <property type="project" value="UniProtKB-KW"/>
</dbReference>
<evidence type="ECO:0000256" key="2">
    <source>
        <dbReference type="ARBA" id="ARBA00022679"/>
    </source>
</evidence>
<dbReference type="EMBL" id="DRGM01000185">
    <property type="protein sequence ID" value="HEA18365.1"/>
    <property type="molecule type" value="Genomic_DNA"/>
</dbReference>
<keyword evidence="5" id="KW-0460">Magnesium</keyword>
<dbReference type="GO" id="GO:0005525">
    <property type="term" value="F:GTP binding"/>
    <property type="evidence" value="ECO:0007669"/>
    <property type="project" value="UniProtKB-KW"/>
</dbReference>
<evidence type="ECO:0000313" key="9">
    <source>
        <dbReference type="EMBL" id="HEA18365.1"/>
    </source>
</evidence>
<dbReference type="RefSeq" id="WP_304184479.1">
    <property type="nucleotide sequence ID" value="NZ_DRGM01000185.1"/>
</dbReference>
<feature type="domain" description="MobA-like NTP transferase" evidence="8">
    <location>
        <begin position="5"/>
        <end position="109"/>
    </location>
</feature>
<dbReference type="InterPro" id="IPR025877">
    <property type="entry name" value="MobA-like_NTP_Trfase"/>
</dbReference>
<keyword evidence="3" id="KW-0479">Metal-binding</keyword>
<dbReference type="SUPFAM" id="SSF53448">
    <property type="entry name" value="Nucleotide-diphospho-sugar transferases"/>
    <property type="match status" value="1"/>
</dbReference>
<dbReference type="AlphaFoldDB" id="A0A7V1GFY0"/>
<keyword evidence="9" id="KW-0548">Nucleotidyltransferase</keyword>
<keyword evidence="6" id="KW-0342">GTP-binding</keyword>
<organism evidence="9">
    <name type="scientific">Pseudoalteromonas prydzensis</name>
    <dbReference type="NCBI Taxonomy" id="182141"/>
    <lineage>
        <taxon>Bacteria</taxon>
        <taxon>Pseudomonadati</taxon>
        <taxon>Pseudomonadota</taxon>
        <taxon>Gammaproteobacteria</taxon>
        <taxon>Alteromonadales</taxon>
        <taxon>Pseudoalteromonadaceae</taxon>
        <taxon>Pseudoalteromonas</taxon>
    </lineage>
</organism>
<keyword evidence="2" id="KW-0808">Transferase</keyword>
<evidence type="ECO:0000256" key="4">
    <source>
        <dbReference type="ARBA" id="ARBA00022741"/>
    </source>
</evidence>
<dbReference type="PANTHER" id="PTHR19136:SF81">
    <property type="entry name" value="MOLYBDENUM COFACTOR GUANYLYLTRANSFERASE"/>
    <property type="match status" value="1"/>
</dbReference>
<keyword evidence="4" id="KW-0547">Nucleotide-binding</keyword>
<evidence type="ECO:0000256" key="3">
    <source>
        <dbReference type="ARBA" id="ARBA00022723"/>
    </source>
</evidence>
<gene>
    <name evidence="9" type="ORF">ENH88_18380</name>
</gene>
<evidence type="ECO:0000256" key="7">
    <source>
        <dbReference type="ARBA" id="ARBA00023150"/>
    </source>
</evidence>